<proteinExistence type="predicted"/>
<reference evidence="3" key="1">
    <citation type="submission" date="2024-02" db="EMBL/GenBank/DDBJ databases">
        <authorList>
            <consortium name="ELIXIR-Norway"/>
            <consortium name="Elixir Norway"/>
        </authorList>
    </citation>
    <scope>NUCLEOTIDE SEQUENCE</scope>
</reference>
<accession>A0ABP0U5R7</accession>
<sequence length="165" mass="18600">MSRPMALGLVLLVLILTSQSDWKREAKVDPEGTSVIVSKQQQLQSNHEKVNKQILLIQEKEIYILKLRVKSLEAQLARCQCGSLEDNWEQAPTTVAAADSKQADNQRDDVVESHSAVTSRLRGRQHPSSMIDDKKKPAREHATTLPLSVDTFEIAEEEEEKIDDK</sequence>
<evidence type="ECO:0000256" key="1">
    <source>
        <dbReference type="SAM" id="MobiDB-lite"/>
    </source>
</evidence>
<feature type="chain" id="PRO_5046105645" evidence="2">
    <location>
        <begin position="21"/>
        <end position="165"/>
    </location>
</feature>
<dbReference type="EMBL" id="OZ019911">
    <property type="protein sequence ID" value="CAK9213227.1"/>
    <property type="molecule type" value="Genomic_DNA"/>
</dbReference>
<evidence type="ECO:0000256" key="2">
    <source>
        <dbReference type="SAM" id="SignalP"/>
    </source>
</evidence>
<dbReference type="PANTHER" id="PTHR34564:SF3">
    <property type="entry name" value="PEPTIDYL-PROLYL CIS-TRANS ISOMERASE G"/>
    <property type="match status" value="1"/>
</dbReference>
<feature type="region of interest" description="Disordered" evidence="1">
    <location>
        <begin position="92"/>
        <end position="165"/>
    </location>
</feature>
<organism evidence="3 4">
    <name type="scientific">Sphagnum troendelagicum</name>
    <dbReference type="NCBI Taxonomy" id="128251"/>
    <lineage>
        <taxon>Eukaryota</taxon>
        <taxon>Viridiplantae</taxon>
        <taxon>Streptophyta</taxon>
        <taxon>Embryophyta</taxon>
        <taxon>Bryophyta</taxon>
        <taxon>Sphagnophytina</taxon>
        <taxon>Sphagnopsida</taxon>
        <taxon>Sphagnales</taxon>
        <taxon>Sphagnaceae</taxon>
        <taxon>Sphagnum</taxon>
    </lineage>
</organism>
<dbReference type="PANTHER" id="PTHR34564">
    <property type="entry name" value="PEPTIDYL-PROLYL CIS-TRANS ISOMERASE G"/>
    <property type="match status" value="1"/>
</dbReference>
<gene>
    <name evidence="3" type="ORF">CSSPTR1EN2_LOCUS11631</name>
</gene>
<evidence type="ECO:0000313" key="3">
    <source>
        <dbReference type="EMBL" id="CAK9213227.1"/>
    </source>
</evidence>
<feature type="signal peptide" evidence="2">
    <location>
        <begin position="1"/>
        <end position="20"/>
    </location>
</feature>
<dbReference type="Proteomes" id="UP001497512">
    <property type="component" value="Chromosome 19"/>
</dbReference>
<feature type="compositionally biased region" description="Acidic residues" evidence="1">
    <location>
        <begin position="153"/>
        <end position="165"/>
    </location>
</feature>
<protein>
    <submittedName>
        <fullName evidence="3">Uncharacterized protein</fullName>
    </submittedName>
</protein>
<keyword evidence="2" id="KW-0732">Signal</keyword>
<evidence type="ECO:0000313" key="4">
    <source>
        <dbReference type="Proteomes" id="UP001497512"/>
    </source>
</evidence>
<name>A0ABP0U5R7_9BRYO</name>
<feature type="compositionally biased region" description="Basic and acidic residues" evidence="1">
    <location>
        <begin position="101"/>
        <end position="112"/>
    </location>
</feature>
<feature type="compositionally biased region" description="Basic and acidic residues" evidence="1">
    <location>
        <begin position="131"/>
        <end position="142"/>
    </location>
</feature>
<keyword evidence="4" id="KW-1185">Reference proteome</keyword>